<dbReference type="EMBL" id="VIUW01000005">
    <property type="protein sequence ID" value="TWD13219.1"/>
    <property type="molecule type" value="Genomic_DNA"/>
</dbReference>
<keyword evidence="4" id="KW-1185">Reference proteome</keyword>
<evidence type="ECO:0000313" key="4">
    <source>
        <dbReference type="Proteomes" id="UP000315628"/>
    </source>
</evidence>
<dbReference type="InterPro" id="IPR013094">
    <property type="entry name" value="AB_hydrolase_3"/>
</dbReference>
<comment type="caution">
    <text evidence="3">The sequence shown here is derived from an EMBL/GenBank/DDBJ whole genome shotgun (WGS) entry which is preliminary data.</text>
</comment>
<dbReference type="PANTHER" id="PTHR48081">
    <property type="entry name" value="AB HYDROLASE SUPERFAMILY PROTEIN C4A8.06C"/>
    <property type="match status" value="1"/>
</dbReference>
<dbReference type="Proteomes" id="UP000315628">
    <property type="component" value="Unassembled WGS sequence"/>
</dbReference>
<protein>
    <submittedName>
        <fullName evidence="3">Acetyl esterase</fullName>
    </submittedName>
</protein>
<dbReference type="SUPFAM" id="SSF53474">
    <property type="entry name" value="alpha/beta-Hydrolases"/>
    <property type="match status" value="1"/>
</dbReference>
<proteinExistence type="predicted"/>
<dbReference type="PANTHER" id="PTHR48081:SF8">
    <property type="entry name" value="ALPHA_BETA HYDROLASE FOLD-3 DOMAIN-CONTAINING PROTEIN-RELATED"/>
    <property type="match status" value="1"/>
</dbReference>
<dbReference type="InterPro" id="IPR050300">
    <property type="entry name" value="GDXG_lipolytic_enzyme"/>
</dbReference>
<dbReference type="AlphaFoldDB" id="A0A560W6G8"/>
<evidence type="ECO:0000259" key="2">
    <source>
        <dbReference type="Pfam" id="PF07859"/>
    </source>
</evidence>
<dbReference type="RefSeq" id="WP_344707310.1">
    <property type="nucleotide sequence ID" value="NZ_BAAAYT010000002.1"/>
</dbReference>
<sequence length="326" mass="34638">MPLRTRALAAFLRAVSGPADQLTPAQLARTRRHVPVHRPVTWVIGAPAKGVSTSVRKVTMRDGEQISVRVHRPEGAVGPLPLVVHLHGGGFVMGHPSIFDPVCTVIARRAQAVVVSVGYRMAPEHLAPTAAHDSIDATRWAISAEAELGIDPTRVALTGDSAGGNLAAVVAEVLVADGFTGLRHLALVYPAPDLTDREVEAVLADEADPPRRGFPVITPDMLKAFRSLYLGPDRDGSDPIISPALGELAGLPPTLVQTAELDPLRLDGLHFVEALRRAGVEVRHTTYKGSPHGFLNLPGLTAAGYPALEELSAEIAHHLHVENEDA</sequence>
<keyword evidence="1" id="KW-0378">Hydrolase</keyword>
<reference evidence="3 4" key="1">
    <citation type="submission" date="2019-06" db="EMBL/GenBank/DDBJ databases">
        <title>Sequencing the genomes of 1000 actinobacteria strains.</title>
        <authorList>
            <person name="Klenk H.-P."/>
        </authorList>
    </citation>
    <scope>NUCLEOTIDE SEQUENCE [LARGE SCALE GENOMIC DNA]</scope>
    <source>
        <strain evidence="3 4">DSM 18935</strain>
    </source>
</reference>
<feature type="domain" description="Alpha/beta hydrolase fold-3" evidence="2">
    <location>
        <begin position="83"/>
        <end position="295"/>
    </location>
</feature>
<dbReference type="GO" id="GO:0016787">
    <property type="term" value="F:hydrolase activity"/>
    <property type="evidence" value="ECO:0007669"/>
    <property type="project" value="UniProtKB-KW"/>
</dbReference>
<dbReference type="Pfam" id="PF07859">
    <property type="entry name" value="Abhydrolase_3"/>
    <property type="match status" value="1"/>
</dbReference>
<evidence type="ECO:0000313" key="3">
    <source>
        <dbReference type="EMBL" id="TWD13219.1"/>
    </source>
</evidence>
<evidence type="ECO:0000256" key="1">
    <source>
        <dbReference type="ARBA" id="ARBA00022801"/>
    </source>
</evidence>
<accession>A0A560W6G8</accession>
<dbReference type="Gene3D" id="3.40.50.1820">
    <property type="entry name" value="alpha/beta hydrolase"/>
    <property type="match status" value="1"/>
</dbReference>
<gene>
    <name evidence="3" type="ORF">FB557_2607</name>
</gene>
<organism evidence="3 4">
    <name type="scientific">Marihabitans asiaticum</name>
    <dbReference type="NCBI Taxonomy" id="415218"/>
    <lineage>
        <taxon>Bacteria</taxon>
        <taxon>Bacillati</taxon>
        <taxon>Actinomycetota</taxon>
        <taxon>Actinomycetes</taxon>
        <taxon>Micrococcales</taxon>
        <taxon>Intrasporangiaceae</taxon>
        <taxon>Marihabitans</taxon>
    </lineage>
</organism>
<name>A0A560W6G8_9MICO</name>
<dbReference type="InterPro" id="IPR029058">
    <property type="entry name" value="AB_hydrolase_fold"/>
</dbReference>